<evidence type="ECO:0008006" key="4">
    <source>
        <dbReference type="Google" id="ProtNLM"/>
    </source>
</evidence>
<dbReference type="EMBL" id="KN837523">
    <property type="protein sequence ID" value="KIJ24165.1"/>
    <property type="molecule type" value="Genomic_DNA"/>
</dbReference>
<protein>
    <recommendedName>
        <fullName evidence="4">Myb-like domain-containing protein</fullName>
    </recommendedName>
</protein>
<keyword evidence="3" id="KW-1185">Reference proteome</keyword>
<dbReference type="AlphaFoldDB" id="A0A0C9UFZ8"/>
<dbReference type="OrthoDB" id="3265199at2759"/>
<accession>A0A0C9UFZ8</accession>
<feature type="region of interest" description="Disordered" evidence="1">
    <location>
        <begin position="47"/>
        <end position="111"/>
    </location>
</feature>
<proteinExistence type="predicted"/>
<reference evidence="2 3" key="1">
    <citation type="submission" date="2014-06" db="EMBL/GenBank/DDBJ databases">
        <title>Evolutionary Origins and Diversification of the Mycorrhizal Mutualists.</title>
        <authorList>
            <consortium name="DOE Joint Genome Institute"/>
            <consortium name="Mycorrhizal Genomics Consortium"/>
            <person name="Kohler A."/>
            <person name="Kuo A."/>
            <person name="Nagy L.G."/>
            <person name="Floudas D."/>
            <person name="Copeland A."/>
            <person name="Barry K.W."/>
            <person name="Cichocki N."/>
            <person name="Veneault-Fourrey C."/>
            <person name="LaButti K."/>
            <person name="Lindquist E.A."/>
            <person name="Lipzen A."/>
            <person name="Lundell T."/>
            <person name="Morin E."/>
            <person name="Murat C."/>
            <person name="Riley R."/>
            <person name="Ohm R."/>
            <person name="Sun H."/>
            <person name="Tunlid A."/>
            <person name="Henrissat B."/>
            <person name="Grigoriev I.V."/>
            <person name="Hibbett D.S."/>
            <person name="Martin F."/>
        </authorList>
    </citation>
    <scope>NUCLEOTIDE SEQUENCE [LARGE SCALE GENOMIC DNA]</scope>
    <source>
        <strain evidence="2 3">SS14</strain>
    </source>
</reference>
<sequence length="357" mass="39949">MANATHSHTTTAILLNTLLTSNLNIFSPDILCIMPTTRAQAATIMTNEPPKSPIWQCEDGALPSEDSGDSDFREPFQRSRSSSVDSHEGSEHLGFVQPESRQSKNARNPQPRNVLQAAWDELARQMAIDSCKLGPVSEIKRTGSACRSRFNKILEAHRRDETKSLQKTGTNEVVDEHIKNLTELVSLVDGHDTEKVQRSAKAKKKESIERTAALELRKAAMGRLVDSTGLMDISQLEGATIREKQGQRKRKHSSSPGDDESDKENMPIKRSRGQSVIEKVFNQRQKEDEKLLAEVREREEQRQGELMGGFDRLAGSIDALVSLSKTQMENSIEKQRQDSAKELKLLELLNTLAQPKQ</sequence>
<gene>
    <name evidence="2" type="ORF">M422DRAFT_275118</name>
</gene>
<evidence type="ECO:0000313" key="3">
    <source>
        <dbReference type="Proteomes" id="UP000054279"/>
    </source>
</evidence>
<feature type="compositionally biased region" description="Polar residues" evidence="1">
    <location>
        <begin position="99"/>
        <end position="111"/>
    </location>
</feature>
<evidence type="ECO:0000256" key="1">
    <source>
        <dbReference type="SAM" id="MobiDB-lite"/>
    </source>
</evidence>
<evidence type="ECO:0000313" key="2">
    <source>
        <dbReference type="EMBL" id="KIJ24165.1"/>
    </source>
</evidence>
<dbReference type="HOGENOM" id="CLU_054814_0_0_1"/>
<organism evidence="2 3">
    <name type="scientific">Sphaerobolus stellatus (strain SS14)</name>
    <dbReference type="NCBI Taxonomy" id="990650"/>
    <lineage>
        <taxon>Eukaryota</taxon>
        <taxon>Fungi</taxon>
        <taxon>Dikarya</taxon>
        <taxon>Basidiomycota</taxon>
        <taxon>Agaricomycotina</taxon>
        <taxon>Agaricomycetes</taxon>
        <taxon>Phallomycetidae</taxon>
        <taxon>Geastrales</taxon>
        <taxon>Sphaerobolaceae</taxon>
        <taxon>Sphaerobolus</taxon>
    </lineage>
</organism>
<feature type="region of interest" description="Disordered" evidence="1">
    <location>
        <begin position="239"/>
        <end position="283"/>
    </location>
</feature>
<name>A0A0C9UFZ8_SPHS4</name>
<dbReference type="Proteomes" id="UP000054279">
    <property type="component" value="Unassembled WGS sequence"/>
</dbReference>